<feature type="compositionally biased region" description="Pro residues" evidence="1">
    <location>
        <begin position="167"/>
        <end position="178"/>
    </location>
</feature>
<feature type="compositionally biased region" description="Low complexity" evidence="1">
    <location>
        <begin position="230"/>
        <end position="246"/>
    </location>
</feature>
<protein>
    <recommendedName>
        <fullName evidence="5">PS II complex 12 kDa extrinsic protein</fullName>
    </recommendedName>
</protein>
<evidence type="ECO:0000256" key="2">
    <source>
        <dbReference type="SAM" id="SignalP"/>
    </source>
</evidence>
<feature type="chain" id="PRO_5035202938" description="PS II complex 12 kDa extrinsic protein" evidence="2">
    <location>
        <begin position="16"/>
        <end position="272"/>
    </location>
</feature>
<feature type="compositionally biased region" description="Acidic residues" evidence="1">
    <location>
        <begin position="248"/>
        <end position="258"/>
    </location>
</feature>
<gene>
    <name evidence="3" type="ORF">PECAL_6P11460</name>
</gene>
<name>A0A8J2X799_9STRA</name>
<proteinExistence type="predicted"/>
<dbReference type="EMBL" id="CAKKNE010000006">
    <property type="protein sequence ID" value="CAH0379518.1"/>
    <property type="molecule type" value="Genomic_DNA"/>
</dbReference>
<feature type="region of interest" description="Disordered" evidence="1">
    <location>
        <begin position="136"/>
        <end position="272"/>
    </location>
</feature>
<evidence type="ECO:0008006" key="5">
    <source>
        <dbReference type="Google" id="ProtNLM"/>
    </source>
</evidence>
<dbReference type="Proteomes" id="UP000789595">
    <property type="component" value="Unassembled WGS sequence"/>
</dbReference>
<organism evidence="3 4">
    <name type="scientific">Pelagomonas calceolata</name>
    <dbReference type="NCBI Taxonomy" id="35677"/>
    <lineage>
        <taxon>Eukaryota</taxon>
        <taxon>Sar</taxon>
        <taxon>Stramenopiles</taxon>
        <taxon>Ochrophyta</taxon>
        <taxon>Pelagophyceae</taxon>
        <taxon>Pelagomonadales</taxon>
        <taxon>Pelagomonadaceae</taxon>
        <taxon>Pelagomonas</taxon>
    </lineage>
</organism>
<keyword evidence="4" id="KW-1185">Reference proteome</keyword>
<reference evidence="3" key="1">
    <citation type="submission" date="2021-11" db="EMBL/GenBank/DDBJ databases">
        <authorList>
            <consortium name="Genoscope - CEA"/>
            <person name="William W."/>
        </authorList>
    </citation>
    <scope>NUCLEOTIDE SEQUENCE</scope>
</reference>
<accession>A0A8J2X799</accession>
<evidence type="ECO:0000313" key="3">
    <source>
        <dbReference type="EMBL" id="CAH0379518.1"/>
    </source>
</evidence>
<feature type="signal peptide" evidence="2">
    <location>
        <begin position="1"/>
        <end position="15"/>
    </location>
</feature>
<comment type="caution">
    <text evidence="3">The sequence shown here is derived from an EMBL/GenBank/DDBJ whole genome shotgun (WGS) entry which is preliminary data.</text>
</comment>
<evidence type="ECO:0000256" key="1">
    <source>
        <dbReference type="SAM" id="MobiDB-lite"/>
    </source>
</evidence>
<dbReference type="AlphaFoldDB" id="A0A8J2X799"/>
<evidence type="ECO:0000313" key="4">
    <source>
        <dbReference type="Proteomes" id="UP000789595"/>
    </source>
</evidence>
<sequence length="272" mass="29502">MARLVWACSLALCAGFQPPRLTPPPRHTMQADAASILDSTLSLANSEEFLGGIVGFLPLIARPTRWHGTQAIPGVLVGIPFLVFNRLKDLEGDAYTETVFTDKQPPRRPGAEPVVRKKDIDMSYAELEQKYGEATLFKDDAPPKPPVNEPFALPELPSFPSFGGDAPAPPKYEAPPSQPEEEFALPELKLPSLPSFPSFGGGAAAPPPRYDDAAPAPPEEEFKLPEISLPSFPNPFGGGAPPAREPVFADEEEDEPAAEEPFKLPEVKFPWQ</sequence>
<keyword evidence="2" id="KW-0732">Signal</keyword>